<dbReference type="eggNOG" id="COG2608">
    <property type="taxonomic scope" value="Bacteria"/>
</dbReference>
<dbReference type="EMBL" id="CP000568">
    <property type="protein sequence ID" value="ABN53070.1"/>
    <property type="molecule type" value="Genomic_DNA"/>
</dbReference>
<keyword evidence="2" id="KW-1133">Transmembrane helix</keyword>
<dbReference type="TCDB" id="5.A.1.6.1">
    <property type="family name" value="the disulfide bond oxidoreductase d (dsbd) family"/>
</dbReference>
<name>A3DGJ1_ACET2</name>
<dbReference type="KEGG" id="cth:Cthe_1849"/>
<organism evidence="4 5">
    <name type="scientific">Acetivibrio thermocellus (strain ATCC 27405 / DSM 1237 / JCM 9322 / NBRC 103400 / NCIMB 10682 / NRRL B-4536 / VPI 7372)</name>
    <name type="common">Clostridium thermocellum</name>
    <dbReference type="NCBI Taxonomy" id="203119"/>
    <lineage>
        <taxon>Bacteria</taxon>
        <taxon>Bacillati</taxon>
        <taxon>Bacillota</taxon>
        <taxon>Clostridia</taxon>
        <taxon>Eubacteriales</taxon>
        <taxon>Oscillospiraceae</taxon>
        <taxon>Acetivibrio</taxon>
    </lineage>
</organism>
<dbReference type="PANTHER" id="PTHR42208">
    <property type="entry name" value="HEAVY METAL TRANSPORTER-RELATED"/>
    <property type="match status" value="1"/>
</dbReference>
<feature type="transmembrane region" description="Helical" evidence="2">
    <location>
        <begin position="133"/>
        <end position="154"/>
    </location>
</feature>
<dbReference type="Gene3D" id="2.60.40.420">
    <property type="entry name" value="Cupredoxins - blue copper proteins"/>
    <property type="match status" value="1"/>
</dbReference>
<dbReference type="InterPro" id="IPR017969">
    <property type="entry name" value="Heavy-metal-associated_CS"/>
</dbReference>
<keyword evidence="2" id="KW-0472">Membrane</keyword>
<dbReference type="HOGENOM" id="CLU_032635_2_0_9"/>
<reference evidence="4 5" key="2">
    <citation type="journal article" date="2013" name="Biotechnol. Biofuels">
        <title>Global transcriptome analysis of Clostridium thermocellum ATCC 27405 during growth on dilute acid pretreated Populus and switchgrass.</title>
        <authorList>
            <person name="Wilson C.M."/>
            <person name="Rodriguez M.Jr."/>
            <person name="Johnson C.M."/>
            <person name="Martin S.L."/>
            <person name="Chu T.M."/>
            <person name="Wolfinger R.D."/>
            <person name="Hauser L.J."/>
            <person name="Land M.L."/>
            <person name="Klingeman D.M."/>
            <person name="Syed M.H."/>
            <person name="Ragauskas A.J."/>
            <person name="Tschaplinski T.J."/>
            <person name="Mielenz J.R."/>
            <person name="Brown S.D."/>
        </authorList>
    </citation>
    <scope>NUCLEOTIDE SEQUENCE [LARGE SCALE GENOMIC DNA]</scope>
    <source>
        <strain evidence="5">ATCC 27405 / DSM 1237 / JCM 9322 / NBRC 103400 / NCIMB 10682 / NRRL B-4536 / VPI 7372</strain>
    </source>
</reference>
<feature type="transmembrane region" description="Helical" evidence="2">
    <location>
        <begin position="199"/>
        <end position="219"/>
    </location>
</feature>
<feature type="transmembrane region" description="Helical" evidence="2">
    <location>
        <begin position="101"/>
        <end position="121"/>
    </location>
</feature>
<feature type="transmembrane region" description="Helical" evidence="2">
    <location>
        <begin position="225"/>
        <end position="249"/>
    </location>
</feature>
<proteinExistence type="predicted"/>
<feature type="transmembrane region" description="Helical" evidence="2">
    <location>
        <begin position="299"/>
        <end position="323"/>
    </location>
</feature>
<dbReference type="PROSITE" id="PS50846">
    <property type="entry name" value="HMA_2"/>
    <property type="match status" value="1"/>
</dbReference>
<evidence type="ECO:0000313" key="4">
    <source>
        <dbReference type="EMBL" id="ABN53070.1"/>
    </source>
</evidence>
<keyword evidence="2" id="KW-0812">Transmembrane</keyword>
<accession>A3DGJ1</accession>
<dbReference type="PROSITE" id="PS01047">
    <property type="entry name" value="HMA_1"/>
    <property type="match status" value="1"/>
</dbReference>
<evidence type="ECO:0000259" key="3">
    <source>
        <dbReference type="PROSITE" id="PS50846"/>
    </source>
</evidence>
<dbReference type="Gene3D" id="3.30.70.100">
    <property type="match status" value="1"/>
</dbReference>
<protein>
    <submittedName>
        <fullName evidence="4">Heavy metal transport/detoxification protein</fullName>
    </submittedName>
</protein>
<dbReference type="eggNOG" id="COG2836">
    <property type="taxonomic scope" value="Bacteria"/>
</dbReference>
<dbReference type="SUPFAM" id="SSF55008">
    <property type="entry name" value="HMA, heavy metal-associated domain"/>
    <property type="match status" value="1"/>
</dbReference>
<dbReference type="Proteomes" id="UP000002145">
    <property type="component" value="Chromosome"/>
</dbReference>
<feature type="transmembrane region" description="Helical" evidence="2">
    <location>
        <begin position="335"/>
        <end position="355"/>
    </location>
</feature>
<dbReference type="InterPro" id="IPR006121">
    <property type="entry name" value="HMA_dom"/>
</dbReference>
<keyword evidence="1" id="KW-0479">Metal-binding</keyword>
<dbReference type="AlphaFoldDB" id="A3DGJ1"/>
<evidence type="ECO:0000256" key="1">
    <source>
        <dbReference type="ARBA" id="ARBA00022723"/>
    </source>
</evidence>
<evidence type="ECO:0000313" key="5">
    <source>
        <dbReference type="Proteomes" id="UP000002145"/>
    </source>
</evidence>
<dbReference type="STRING" id="203119.Cthe_1849"/>
<evidence type="ECO:0000256" key="2">
    <source>
        <dbReference type="SAM" id="Phobius"/>
    </source>
</evidence>
<dbReference type="GeneID" id="35804915"/>
<sequence length="499" mass="54044">MKNNFTANKLYVQGMTCTGCETRIENVLRKLDGVTDVKASYTSSTVYVAYDKSKLNLDKIIETVEKLDYKIKGVEDEKNAGYDKRENFAPENGSKTETGQLLGIIIVFLAFLLIIKNGRVFNFIPEIDRSMSYGLLFVAGLLTSLHCVAMCGGINMSVCMQYKSAGGKSKALGSSDGKTGKAVEFEQLMPSFLYNLGRVISYTVVGGVVGALGSVISFSGAAKGVVAIISGVFMVIMGLNMLNIFPVLRKITPRMPKIFGRKISNAKNKGPLLVGLLNGFMPCGPLQAMQLYALGTGSFIAGATSMFMFSLGTVPLMFGLGAISSIAGGKFTQKMMRISAVLVIVLGVVMFNRGLSLSGYSFPIFYADSAKGASIARIEGDVQVVETQLEPGRYAPIVVQKGIPVKWTIKANKEDLNGCNNAIVAREFGIDNRKLEVGDNIIEFTPAREGEFVYSCWMGMIHGYIKVVNDINEIDQDDINLKNEGFNLNKILPKGCCGI</sequence>
<dbReference type="RefSeq" id="WP_003513787.1">
    <property type="nucleotide sequence ID" value="NC_009012.1"/>
</dbReference>
<dbReference type="InterPro" id="IPR008972">
    <property type="entry name" value="Cupredoxin"/>
</dbReference>
<dbReference type="GO" id="GO:0046872">
    <property type="term" value="F:metal ion binding"/>
    <property type="evidence" value="ECO:0007669"/>
    <property type="project" value="UniProtKB-KW"/>
</dbReference>
<dbReference type="Pfam" id="PF00403">
    <property type="entry name" value="HMA"/>
    <property type="match status" value="1"/>
</dbReference>
<reference evidence="5" key="1">
    <citation type="submission" date="2007-02" db="EMBL/GenBank/DDBJ databases">
        <title>Complete sequence of Clostridium thermocellum ATCC 27405.</title>
        <authorList>
            <consortium name="US DOE Joint Genome Institute"/>
            <person name="Copeland A."/>
            <person name="Lucas S."/>
            <person name="Lapidus A."/>
            <person name="Barry K."/>
            <person name="Detter J.C."/>
            <person name="Glavina del Rio T."/>
            <person name="Hammon N."/>
            <person name="Israni S."/>
            <person name="Dalin E."/>
            <person name="Tice H."/>
            <person name="Pitluck S."/>
            <person name="Chertkov O."/>
            <person name="Brettin T."/>
            <person name="Bruce D."/>
            <person name="Han C."/>
            <person name="Tapia R."/>
            <person name="Gilna P."/>
            <person name="Schmutz J."/>
            <person name="Larimer F."/>
            <person name="Land M."/>
            <person name="Hauser L."/>
            <person name="Kyrpides N."/>
            <person name="Mikhailova N."/>
            <person name="Wu J.H.D."/>
            <person name="Newcomb M."/>
            <person name="Richardson P."/>
        </authorList>
    </citation>
    <scope>NUCLEOTIDE SEQUENCE [LARGE SCALE GENOMIC DNA]</scope>
    <source>
        <strain evidence="5">ATCC 27405 / DSM 1237 / JCM 9322 / NBRC 103400 / NCIMB 10682 / NRRL B-4536 / VPI 7372</strain>
    </source>
</reference>
<keyword evidence="5" id="KW-1185">Reference proteome</keyword>
<dbReference type="PANTHER" id="PTHR42208:SF1">
    <property type="entry name" value="HEAVY METAL TRANSPORTER"/>
    <property type="match status" value="1"/>
</dbReference>
<gene>
    <name evidence="4" type="ordered locus">Cthe_1849</name>
</gene>
<dbReference type="eggNOG" id="COG4633">
    <property type="taxonomic scope" value="Bacteria"/>
</dbReference>
<feature type="transmembrane region" description="Helical" evidence="2">
    <location>
        <begin position="270"/>
        <end position="293"/>
    </location>
</feature>
<dbReference type="CDD" id="cd00371">
    <property type="entry name" value="HMA"/>
    <property type="match status" value="1"/>
</dbReference>
<feature type="domain" description="HMA" evidence="3">
    <location>
        <begin position="6"/>
        <end position="72"/>
    </location>
</feature>
<dbReference type="InterPro" id="IPR039447">
    <property type="entry name" value="UreH-like_TM_dom"/>
</dbReference>
<dbReference type="Pfam" id="PF13386">
    <property type="entry name" value="DsbD_2"/>
    <property type="match status" value="1"/>
</dbReference>
<dbReference type="InterPro" id="IPR036163">
    <property type="entry name" value="HMA_dom_sf"/>
</dbReference>
<dbReference type="OrthoDB" id="9800141at2"/>